<accession>A0A5C5WAP6</accession>
<dbReference type="SUPFAM" id="SSF52540">
    <property type="entry name" value="P-loop containing nucleoside triphosphate hydrolases"/>
    <property type="match status" value="1"/>
</dbReference>
<dbReference type="AlphaFoldDB" id="A0A5C5WAP6"/>
<evidence type="ECO:0008006" key="3">
    <source>
        <dbReference type="Google" id="ProtNLM"/>
    </source>
</evidence>
<reference evidence="1 2" key="1">
    <citation type="submission" date="2019-02" db="EMBL/GenBank/DDBJ databases">
        <title>Deep-cultivation of Planctomycetes and their phenomic and genomic characterization uncovers novel biology.</title>
        <authorList>
            <person name="Wiegand S."/>
            <person name="Jogler M."/>
            <person name="Boedeker C."/>
            <person name="Pinto D."/>
            <person name="Vollmers J."/>
            <person name="Rivas-Marin E."/>
            <person name="Kohn T."/>
            <person name="Peeters S.H."/>
            <person name="Heuer A."/>
            <person name="Rast P."/>
            <person name="Oberbeckmann S."/>
            <person name="Bunk B."/>
            <person name="Jeske O."/>
            <person name="Meyerdierks A."/>
            <person name="Storesund J.E."/>
            <person name="Kallscheuer N."/>
            <person name="Luecker S."/>
            <person name="Lage O.M."/>
            <person name="Pohl T."/>
            <person name="Merkel B.J."/>
            <person name="Hornburger P."/>
            <person name="Mueller R.-W."/>
            <person name="Bruemmer F."/>
            <person name="Labrenz M."/>
            <person name="Spormann A.M."/>
            <person name="Op Den Camp H."/>
            <person name="Overmann J."/>
            <person name="Amann R."/>
            <person name="Jetten M.S.M."/>
            <person name="Mascher T."/>
            <person name="Medema M.H."/>
            <person name="Devos D.P."/>
            <person name="Kaster A.-K."/>
            <person name="Ovreas L."/>
            <person name="Rohde M."/>
            <person name="Galperin M.Y."/>
            <person name="Jogler C."/>
        </authorList>
    </citation>
    <scope>NUCLEOTIDE SEQUENCE [LARGE SCALE GENOMIC DNA]</scope>
    <source>
        <strain evidence="1 2">KOR42</strain>
    </source>
</reference>
<dbReference type="Proteomes" id="UP000317243">
    <property type="component" value="Unassembled WGS sequence"/>
</dbReference>
<dbReference type="InterPro" id="IPR027417">
    <property type="entry name" value="P-loop_NTPase"/>
</dbReference>
<gene>
    <name evidence="1" type="ORF">KOR42_41940</name>
</gene>
<dbReference type="Pfam" id="PF13469">
    <property type="entry name" value="Sulfotransfer_3"/>
    <property type="match status" value="1"/>
</dbReference>
<proteinExistence type="predicted"/>
<keyword evidence="2" id="KW-1185">Reference proteome</keyword>
<sequence length="275" mass="31819">MSIFYEGPATPSQNPVHRLIKKFTNIANIPLANLSNRGLFFEGFKTHVVMCGFPRSGTTLCQLMIQTCAENVQAFPKEERALRVTKYVIKREPTVVSKRPNDIFDIDQIRDCYARFPATPRFVLFTRDPRAVLTSMHENLPGEYYVSVERWKSIWTEWTRQAQQEDVLTIKYEDLVQHADHVQQQIASHTQLKFTQPFTSFHQNVPAGFDKAALNGVRPLETKSIERWRGTQHQTRIAEILETFPELTDRLIDLGYESDDAWANEYRGKLQDKAA</sequence>
<dbReference type="RefSeq" id="WP_146511579.1">
    <property type="nucleotide sequence ID" value="NZ_SIHI01000024.1"/>
</dbReference>
<dbReference type="EMBL" id="SIHI01000024">
    <property type="protein sequence ID" value="TWT47081.1"/>
    <property type="molecule type" value="Genomic_DNA"/>
</dbReference>
<evidence type="ECO:0000313" key="1">
    <source>
        <dbReference type="EMBL" id="TWT47081.1"/>
    </source>
</evidence>
<dbReference type="Gene3D" id="3.40.50.300">
    <property type="entry name" value="P-loop containing nucleotide triphosphate hydrolases"/>
    <property type="match status" value="1"/>
</dbReference>
<organism evidence="1 2">
    <name type="scientific">Thalassoglobus neptunius</name>
    <dbReference type="NCBI Taxonomy" id="1938619"/>
    <lineage>
        <taxon>Bacteria</taxon>
        <taxon>Pseudomonadati</taxon>
        <taxon>Planctomycetota</taxon>
        <taxon>Planctomycetia</taxon>
        <taxon>Planctomycetales</taxon>
        <taxon>Planctomycetaceae</taxon>
        <taxon>Thalassoglobus</taxon>
    </lineage>
</organism>
<comment type="caution">
    <text evidence="1">The sequence shown here is derived from an EMBL/GenBank/DDBJ whole genome shotgun (WGS) entry which is preliminary data.</text>
</comment>
<dbReference type="OrthoDB" id="5724543at2"/>
<name>A0A5C5WAP6_9PLAN</name>
<evidence type="ECO:0000313" key="2">
    <source>
        <dbReference type="Proteomes" id="UP000317243"/>
    </source>
</evidence>
<protein>
    <recommendedName>
        <fullName evidence="3">Sulfotransferase domain protein</fullName>
    </recommendedName>
</protein>